<comment type="function">
    <text evidence="4">ATP-dependent carboxylate-amine ligase which exhibits weak glutamate--cysteine ligase activity.</text>
</comment>
<dbReference type="Proteomes" id="UP000663570">
    <property type="component" value="Chromosome"/>
</dbReference>
<evidence type="ECO:0000256" key="3">
    <source>
        <dbReference type="ARBA" id="ARBA00022840"/>
    </source>
</evidence>
<keyword evidence="2 4" id="KW-0547">Nucleotide-binding</keyword>
<evidence type="ECO:0000256" key="4">
    <source>
        <dbReference type="HAMAP-Rule" id="MF_01609"/>
    </source>
</evidence>
<dbReference type="InterPro" id="IPR014746">
    <property type="entry name" value="Gln_synth/guanido_kin_cat_dom"/>
</dbReference>
<dbReference type="EMBL" id="CP071060">
    <property type="protein sequence ID" value="QSI76478.1"/>
    <property type="molecule type" value="Genomic_DNA"/>
</dbReference>
<keyword evidence="3 4" id="KW-0067">ATP-binding</keyword>
<dbReference type="RefSeq" id="WP_206254148.1">
    <property type="nucleotide sequence ID" value="NZ_CP071060.1"/>
</dbReference>
<proteinExistence type="inferred from homology"/>
<dbReference type="SUPFAM" id="SSF55931">
    <property type="entry name" value="Glutamine synthetase/guanido kinase"/>
    <property type="match status" value="1"/>
</dbReference>
<organism evidence="5 6">
    <name type="scientific">Niveibacterium microcysteis</name>
    <dbReference type="NCBI Taxonomy" id="2811415"/>
    <lineage>
        <taxon>Bacteria</taxon>
        <taxon>Pseudomonadati</taxon>
        <taxon>Pseudomonadota</taxon>
        <taxon>Betaproteobacteria</taxon>
        <taxon>Rhodocyclales</taxon>
        <taxon>Rhodocyclaceae</taxon>
        <taxon>Niveibacterium</taxon>
    </lineage>
</organism>
<keyword evidence="6" id="KW-1185">Reference proteome</keyword>
<evidence type="ECO:0000313" key="5">
    <source>
        <dbReference type="EMBL" id="QSI76478.1"/>
    </source>
</evidence>
<dbReference type="EC" id="6.3.2.2" evidence="4"/>
<dbReference type="HAMAP" id="MF_01609">
    <property type="entry name" value="Glu_cys_ligase_2"/>
    <property type="match status" value="1"/>
</dbReference>
<reference evidence="5 6" key="1">
    <citation type="submission" date="2021-02" db="EMBL/GenBank/DDBJ databases">
        <title>Niveibacterium changnyeongensis HC41.</title>
        <authorList>
            <person name="Kang M."/>
        </authorList>
    </citation>
    <scope>NUCLEOTIDE SEQUENCE [LARGE SCALE GENOMIC DNA]</scope>
    <source>
        <strain evidence="5 6">HC41</strain>
    </source>
</reference>
<dbReference type="InterPro" id="IPR050141">
    <property type="entry name" value="GCL_type2/YbdK_subfam"/>
</dbReference>
<name>A0ABX7M3Z0_9RHOO</name>
<comment type="catalytic activity">
    <reaction evidence="4">
        <text>L-cysteine + L-glutamate + ATP = gamma-L-glutamyl-L-cysteine + ADP + phosphate + H(+)</text>
        <dbReference type="Rhea" id="RHEA:13285"/>
        <dbReference type="ChEBI" id="CHEBI:15378"/>
        <dbReference type="ChEBI" id="CHEBI:29985"/>
        <dbReference type="ChEBI" id="CHEBI:30616"/>
        <dbReference type="ChEBI" id="CHEBI:35235"/>
        <dbReference type="ChEBI" id="CHEBI:43474"/>
        <dbReference type="ChEBI" id="CHEBI:58173"/>
        <dbReference type="ChEBI" id="CHEBI:456216"/>
        <dbReference type="EC" id="6.3.2.2"/>
    </reaction>
</comment>
<dbReference type="GO" id="GO:0004357">
    <property type="term" value="F:glutamate-cysteine ligase activity"/>
    <property type="evidence" value="ECO:0007669"/>
    <property type="project" value="UniProtKB-EC"/>
</dbReference>
<dbReference type="NCBIfam" id="TIGR02050">
    <property type="entry name" value="gshA_cyan_rel"/>
    <property type="match status" value="1"/>
</dbReference>
<comment type="similarity">
    <text evidence="4">Belongs to the glutamate--cysteine ligase type 2 family. YbdK subfamily.</text>
</comment>
<dbReference type="Pfam" id="PF04107">
    <property type="entry name" value="GCS2"/>
    <property type="match status" value="1"/>
</dbReference>
<dbReference type="InterPro" id="IPR011793">
    <property type="entry name" value="YbdK"/>
</dbReference>
<dbReference type="NCBIfam" id="NF010040">
    <property type="entry name" value="PRK13516.1"/>
    <property type="match status" value="1"/>
</dbReference>
<protein>
    <recommendedName>
        <fullName evidence="4">Putative glutamate--cysteine ligase 2</fullName>
        <ecNumber evidence="4">6.3.2.2</ecNumber>
    </recommendedName>
    <alternativeName>
        <fullName evidence="4">Gamma-glutamylcysteine synthetase 2</fullName>
        <shortName evidence="4">GCS 2</shortName>
        <shortName evidence="4">Gamma-GCS 2</shortName>
    </alternativeName>
</protein>
<dbReference type="PANTHER" id="PTHR36510">
    <property type="entry name" value="GLUTAMATE--CYSTEINE LIGASE 2-RELATED"/>
    <property type="match status" value="1"/>
</dbReference>
<dbReference type="InterPro" id="IPR006336">
    <property type="entry name" value="GCS2"/>
</dbReference>
<sequence length="371" mass="41534">MTLATFAPSAPLTLGVELELQIIERDTRDLSPRAIQLLDLLAAQPFPGEAKPEMTQSMIEVSTDVHRSVGSLHAQLCEIRDTLVSAANTLGVRLAGGGTHPFQLWQERRIYPGERYEALANRYGYLARQFTVFGQHIHVGVESADDAMYLTHALARYVPHFIALAASSPYCQGADTGFSSSRLNSVFAFPLSGHAPPVLEWERFEHEFYEPMRAAGIVASMKDFYWDIRPKPEYGTVELRVCDTPLDVDHAAALAAYLQALALRLLTDRRDPPQERDYLCYTFNRFEACRFGFDGEYVNPRTLTRKSLREDILETLAALVDDARALECADALAQLERFAQGETLADWLRGQMHDPLPSHTLVDAATARFLT</sequence>
<evidence type="ECO:0000313" key="6">
    <source>
        <dbReference type="Proteomes" id="UP000663570"/>
    </source>
</evidence>
<gene>
    <name evidence="5" type="ORF">JY500_18775</name>
</gene>
<keyword evidence="1 4" id="KW-0436">Ligase</keyword>
<dbReference type="PANTHER" id="PTHR36510:SF1">
    <property type="entry name" value="GLUTAMATE--CYSTEINE LIGASE 2-RELATED"/>
    <property type="match status" value="1"/>
</dbReference>
<evidence type="ECO:0000256" key="2">
    <source>
        <dbReference type="ARBA" id="ARBA00022741"/>
    </source>
</evidence>
<accession>A0ABX7M3Z0</accession>
<dbReference type="Gene3D" id="3.30.590.20">
    <property type="match status" value="1"/>
</dbReference>
<evidence type="ECO:0000256" key="1">
    <source>
        <dbReference type="ARBA" id="ARBA00022598"/>
    </source>
</evidence>